<dbReference type="HOGENOM" id="CLU_1660676_0_0_1"/>
<keyword evidence="2" id="KW-1185">Reference proteome</keyword>
<dbReference type="EMBL" id="KN847904">
    <property type="protein sequence ID" value="KIR40182.1"/>
    <property type="molecule type" value="Genomic_DNA"/>
</dbReference>
<reference evidence="1 2" key="1">
    <citation type="submission" date="2015-01" db="EMBL/GenBank/DDBJ databases">
        <title>The Genome Sequence of Cryptococcus gattii Ram5.</title>
        <authorList>
            <consortium name="The Broad Institute Genomics Platform"/>
            <person name="Cuomo C."/>
            <person name="Litvintseva A."/>
            <person name="Chen Y."/>
            <person name="Heitman J."/>
            <person name="Sun S."/>
            <person name="Springer D."/>
            <person name="Dromer F."/>
            <person name="Young S."/>
            <person name="Zeng Q."/>
            <person name="Gargeya S."/>
            <person name="Abouelleil A."/>
            <person name="Alvarado L."/>
            <person name="Chapman S.B."/>
            <person name="Gainer-Dewar J."/>
            <person name="Goldberg J."/>
            <person name="Griggs A."/>
            <person name="Gujja S."/>
            <person name="Hansen M."/>
            <person name="Howarth C."/>
            <person name="Imamovic A."/>
            <person name="Larimer J."/>
            <person name="Murphy C."/>
            <person name="Naylor J."/>
            <person name="Pearson M."/>
            <person name="Priest M."/>
            <person name="Roberts A."/>
            <person name="Saif S."/>
            <person name="Shea T."/>
            <person name="Sykes S."/>
            <person name="Wortman J."/>
            <person name="Nusbaum C."/>
            <person name="Birren B."/>
        </authorList>
    </citation>
    <scope>NUCLEOTIDE SEQUENCE [LARGE SCALE GENOMIC DNA]</scope>
    <source>
        <strain evidence="1 2">Ram5</strain>
    </source>
</reference>
<dbReference type="Proteomes" id="UP000053392">
    <property type="component" value="Unassembled WGS sequence"/>
</dbReference>
<evidence type="ECO:0000313" key="1">
    <source>
        <dbReference type="EMBL" id="KIR40182.1"/>
    </source>
</evidence>
<organism evidence="1 2">
    <name type="scientific">Cryptococcus deuterogattii Ram5</name>
    <dbReference type="NCBI Taxonomy" id="1296110"/>
    <lineage>
        <taxon>Eukaryota</taxon>
        <taxon>Fungi</taxon>
        <taxon>Dikarya</taxon>
        <taxon>Basidiomycota</taxon>
        <taxon>Agaricomycotina</taxon>
        <taxon>Tremellomycetes</taxon>
        <taxon>Tremellales</taxon>
        <taxon>Cryptococcaceae</taxon>
        <taxon>Cryptococcus</taxon>
        <taxon>Cryptococcus gattii species complex</taxon>
    </lineage>
</organism>
<gene>
    <name evidence="1" type="ORF">I313_04103</name>
</gene>
<accession>A0A0D0T372</accession>
<name>A0A0D0T372_9TREE</name>
<dbReference type="AlphaFoldDB" id="A0A0D0T372"/>
<proteinExistence type="predicted"/>
<protein>
    <submittedName>
        <fullName evidence="1">Uncharacterized protein</fullName>
    </submittedName>
</protein>
<evidence type="ECO:0000313" key="2">
    <source>
        <dbReference type="Proteomes" id="UP000053392"/>
    </source>
</evidence>
<sequence>MSLSRLCSRCLCSWRGVSIARISRWRSARCTIGTMSILSTSWGNISVSSSPSYSLHCIKIRKPIGIGRSMVWCIMRSSCLWRLIKRCLKSVRIIIERSVKLNQNVQLSDTTNGCAFASKRSKIGNPLTRLYPFPNVYKNPHHPALNHTRTNRWWTFRWR</sequence>